<evidence type="ECO:0008006" key="3">
    <source>
        <dbReference type="Google" id="ProtNLM"/>
    </source>
</evidence>
<sequence>MERLNYILAYKRDTAIKLVLSTEEAVYNANTENQIPYTPTHQLDRDENEWFYIENFSNSDRNTPIAKIGGVDLKIGELFERLTEFTEFQSTDYPGIKWLITQQGECYYFQKVLPSSRIENRTILMFVVGDPKIKEMSNSVEVRREFPDIIYDSHDDRLLFRDLSRAKEIYKDLINLYREATDEEITDFLSSREETTISISRDKIGIRNRKEIARLGDKISTLSSEAKAALVTYIDTHLTEAGLHKGEDGKIIIAKPKDLSSYLALLDQRFVHSEVYSESRKITAFTKA</sequence>
<evidence type="ECO:0000313" key="2">
    <source>
        <dbReference type="Proteomes" id="UP000653477"/>
    </source>
</evidence>
<protein>
    <recommendedName>
        <fullName evidence="3">DUF4868 domain-containing protein</fullName>
    </recommendedName>
</protein>
<gene>
    <name evidence="1" type="ORF">GCM10007088_04000</name>
</gene>
<reference evidence="2" key="1">
    <citation type="journal article" date="2019" name="Int. J. Syst. Evol. Microbiol.">
        <title>The Global Catalogue of Microorganisms (GCM) 10K type strain sequencing project: providing services to taxonomists for standard genome sequencing and annotation.</title>
        <authorList>
            <consortium name="The Broad Institute Genomics Platform"/>
            <consortium name="The Broad Institute Genome Sequencing Center for Infectious Disease"/>
            <person name="Wu L."/>
            <person name="Ma J."/>
        </authorList>
    </citation>
    <scope>NUCLEOTIDE SEQUENCE [LARGE SCALE GENOMIC DNA]</scope>
    <source>
        <strain evidence="2">JCM 30531</strain>
    </source>
</reference>
<organism evidence="1 2">
    <name type="scientific">Porphyromonas pasteri</name>
    <dbReference type="NCBI Taxonomy" id="1583331"/>
    <lineage>
        <taxon>Bacteria</taxon>
        <taxon>Pseudomonadati</taxon>
        <taxon>Bacteroidota</taxon>
        <taxon>Bacteroidia</taxon>
        <taxon>Bacteroidales</taxon>
        <taxon>Porphyromonadaceae</taxon>
        <taxon>Porphyromonas</taxon>
    </lineage>
</organism>
<dbReference type="RefSeq" id="WP_188807477.1">
    <property type="nucleotide sequence ID" value="NZ_BMPU01000001.1"/>
</dbReference>
<comment type="caution">
    <text evidence="1">The sequence shown here is derived from an EMBL/GenBank/DDBJ whole genome shotgun (WGS) entry which is preliminary data.</text>
</comment>
<dbReference type="EMBL" id="BMPU01000001">
    <property type="protein sequence ID" value="GGM48558.1"/>
    <property type="molecule type" value="Genomic_DNA"/>
</dbReference>
<name>A0ABQ2H510_9PORP</name>
<evidence type="ECO:0000313" key="1">
    <source>
        <dbReference type="EMBL" id="GGM48558.1"/>
    </source>
</evidence>
<accession>A0ABQ2H510</accession>
<keyword evidence="2" id="KW-1185">Reference proteome</keyword>
<proteinExistence type="predicted"/>
<dbReference type="Proteomes" id="UP000653477">
    <property type="component" value="Unassembled WGS sequence"/>
</dbReference>